<comment type="caution">
    <text evidence="1">The sequence shown here is derived from an EMBL/GenBank/DDBJ whole genome shotgun (WGS) entry which is preliminary data.</text>
</comment>
<gene>
    <name evidence="1" type="ORF">GPA26_00555</name>
</gene>
<dbReference type="InterPro" id="IPR027599">
    <property type="entry name" value="PqqD-rel_X"/>
</dbReference>
<accession>A0ABX1MIH5</accession>
<name>A0ABX1MIH5_9RHOO</name>
<organism evidence="1 2">
    <name type="scientific">Aromatoleum petrolei</name>
    <dbReference type="NCBI Taxonomy" id="76116"/>
    <lineage>
        <taxon>Bacteria</taxon>
        <taxon>Pseudomonadati</taxon>
        <taxon>Pseudomonadota</taxon>
        <taxon>Betaproteobacteria</taxon>
        <taxon>Rhodocyclales</taxon>
        <taxon>Rhodocyclaceae</taxon>
        <taxon>Aromatoleum</taxon>
    </lineage>
</organism>
<dbReference type="EMBL" id="WTVR01000001">
    <property type="protein sequence ID" value="NMF86961.1"/>
    <property type="molecule type" value="Genomic_DNA"/>
</dbReference>
<evidence type="ECO:0000313" key="1">
    <source>
        <dbReference type="EMBL" id="NMF86961.1"/>
    </source>
</evidence>
<dbReference type="NCBIfam" id="TIGR04353">
    <property type="entry name" value="PqqD_rel_X"/>
    <property type="match status" value="1"/>
</dbReference>
<sequence length="107" mass="11742">MTNRLEISQQDDMTLNILSGRSLVFSPQWNDEGASVLFDSTSGDYWVLTPLAREIVRHTTDAGPTEASTLVRHVGSRASAFEGGEIAEATIRRVIDELVELSILAHT</sequence>
<proteinExistence type="predicted"/>
<dbReference type="Proteomes" id="UP000652074">
    <property type="component" value="Unassembled WGS sequence"/>
</dbReference>
<dbReference type="RefSeq" id="WP_169204450.1">
    <property type="nucleotide sequence ID" value="NZ_CP059560.1"/>
</dbReference>
<reference evidence="1 2" key="1">
    <citation type="submission" date="2019-12" db="EMBL/GenBank/DDBJ databases">
        <title>Comparative genomics gives insights into the taxonomy of the Azoarcus-Aromatoleum group and reveals separate origins of nif in the plant-associated Azoarcus and non-plant-associated Aromatoleum sub-groups.</title>
        <authorList>
            <person name="Lafos M."/>
            <person name="Maluk M."/>
            <person name="Batista M."/>
            <person name="Junghare M."/>
            <person name="Carmona M."/>
            <person name="Faoro H."/>
            <person name="Cruz L.M."/>
            <person name="Battistoni F."/>
            <person name="De Souza E."/>
            <person name="Pedrosa F."/>
            <person name="Chen W.-M."/>
            <person name="Poole P.S."/>
            <person name="Dixon R.A."/>
            <person name="James E.K."/>
        </authorList>
    </citation>
    <scope>NUCLEOTIDE SEQUENCE [LARGE SCALE GENOMIC DNA]</scope>
    <source>
        <strain evidence="1 2">ToN1</strain>
    </source>
</reference>
<evidence type="ECO:0000313" key="2">
    <source>
        <dbReference type="Proteomes" id="UP000652074"/>
    </source>
</evidence>
<keyword evidence="2" id="KW-1185">Reference proteome</keyword>
<protein>
    <submittedName>
        <fullName evidence="1">HPr-rel-A system PqqD family peptide chaperone</fullName>
    </submittedName>
</protein>